<sequence length="436" mass="48064">MTGGRGRRFVWCVAALAIVALALWCQHLILPLSTPFWGLFDYQLDLDVYRAGALTVWDGGSLYDAKLLGQMDYTYAPVSVIVLMPFAWMSFETARIVWSAGILIALYLVIVLCFRALGRDVNWPLRCLAIALVAVSMLLEPVRTTIWYGQINVFLLLIILADLVRPDGSRLKGVGTGIAAGIKLTPLIFVLYFALLRRWRETAGVLGGFLLTVVVGFVVLPKESWSYWTDKIFDSNRVGAPQTLGNQSLRGLIANLMHTDAPNTAVWMVLVLIALALGMGSAVLAHRRGHELLAISIVGMTSCAVSPMAWGHHWVWFVPIVVICVNLLLRTDLSAIRRAFAGIGLVALVLTAFAWRTHFAYPMWFVNRTVPDAYFTGLFFKAQTGPAWAQAFLVYPYNAIFLGTTIATFVVLGLLDRPPRPTQDHTAPTDTAAPPS</sequence>
<organism evidence="9 10">
    <name type="scientific">Gordonia oryzae</name>
    <dbReference type="NCBI Taxonomy" id="2487349"/>
    <lineage>
        <taxon>Bacteria</taxon>
        <taxon>Bacillati</taxon>
        <taxon>Actinomycetota</taxon>
        <taxon>Actinomycetes</taxon>
        <taxon>Mycobacteriales</taxon>
        <taxon>Gordoniaceae</taxon>
        <taxon>Gordonia</taxon>
    </lineage>
</organism>
<dbReference type="AlphaFoldDB" id="A0A3N4GB14"/>
<dbReference type="Proteomes" id="UP000267536">
    <property type="component" value="Unassembled WGS sequence"/>
</dbReference>
<feature type="transmembrane region" description="Helical" evidence="8">
    <location>
        <begin position="292"/>
        <end position="310"/>
    </location>
</feature>
<keyword evidence="10" id="KW-1185">Reference proteome</keyword>
<protein>
    <submittedName>
        <fullName evidence="9">DUF2029 domain-containing protein</fullName>
    </submittedName>
</protein>
<evidence type="ECO:0000256" key="1">
    <source>
        <dbReference type="ARBA" id="ARBA00004651"/>
    </source>
</evidence>
<feature type="transmembrane region" description="Helical" evidence="8">
    <location>
        <begin position="340"/>
        <end position="361"/>
    </location>
</feature>
<evidence type="ECO:0000256" key="6">
    <source>
        <dbReference type="ARBA" id="ARBA00023136"/>
    </source>
</evidence>
<keyword evidence="4 8" id="KW-0812">Transmembrane</keyword>
<keyword evidence="2" id="KW-1003">Cell membrane</keyword>
<gene>
    <name evidence="9" type="ORF">EF294_15550</name>
</gene>
<feature type="transmembrane region" description="Helical" evidence="8">
    <location>
        <begin position="96"/>
        <end position="117"/>
    </location>
</feature>
<dbReference type="GO" id="GO:0016758">
    <property type="term" value="F:hexosyltransferase activity"/>
    <property type="evidence" value="ECO:0007669"/>
    <property type="project" value="InterPro"/>
</dbReference>
<accession>A0A3N4GB14</accession>
<evidence type="ECO:0000313" key="9">
    <source>
        <dbReference type="EMBL" id="RPA58577.1"/>
    </source>
</evidence>
<comment type="caution">
    <text evidence="9">The sequence shown here is derived from an EMBL/GenBank/DDBJ whole genome shotgun (WGS) entry which is preliminary data.</text>
</comment>
<feature type="transmembrane region" description="Helical" evidence="8">
    <location>
        <begin position="316"/>
        <end position="333"/>
    </location>
</feature>
<reference evidence="9 10" key="1">
    <citation type="submission" date="2018-11" db="EMBL/GenBank/DDBJ databases">
        <title>Draft genome sequence of Gordonia sp. RS15-1S isolated from rice stems.</title>
        <authorList>
            <person name="Muangham S."/>
        </authorList>
    </citation>
    <scope>NUCLEOTIDE SEQUENCE [LARGE SCALE GENOMIC DNA]</scope>
    <source>
        <strain evidence="9 10">RS15-1S</strain>
    </source>
</reference>
<comment type="similarity">
    <text evidence="7">Belongs to the glycosyltransferase 87 family.</text>
</comment>
<feature type="transmembrane region" description="Helical" evidence="8">
    <location>
        <begin position="146"/>
        <end position="164"/>
    </location>
</feature>
<feature type="transmembrane region" description="Helical" evidence="8">
    <location>
        <begin position="265"/>
        <end position="285"/>
    </location>
</feature>
<feature type="transmembrane region" description="Helical" evidence="8">
    <location>
        <begin position="203"/>
        <end position="220"/>
    </location>
</feature>
<proteinExistence type="inferred from homology"/>
<evidence type="ECO:0000256" key="2">
    <source>
        <dbReference type="ARBA" id="ARBA00022475"/>
    </source>
</evidence>
<evidence type="ECO:0000313" key="10">
    <source>
        <dbReference type="Proteomes" id="UP000267536"/>
    </source>
</evidence>
<feature type="transmembrane region" description="Helical" evidence="8">
    <location>
        <begin position="123"/>
        <end position="139"/>
    </location>
</feature>
<evidence type="ECO:0000256" key="4">
    <source>
        <dbReference type="ARBA" id="ARBA00022692"/>
    </source>
</evidence>
<dbReference type="RefSeq" id="WP_123931621.1">
    <property type="nucleotide sequence ID" value="NZ_JBPSDP010000011.1"/>
</dbReference>
<feature type="transmembrane region" description="Helical" evidence="8">
    <location>
        <begin position="395"/>
        <end position="415"/>
    </location>
</feature>
<feature type="transmembrane region" description="Helical" evidence="8">
    <location>
        <begin position="176"/>
        <end position="196"/>
    </location>
</feature>
<evidence type="ECO:0000256" key="3">
    <source>
        <dbReference type="ARBA" id="ARBA00022679"/>
    </source>
</evidence>
<name>A0A3N4GB14_9ACTN</name>
<evidence type="ECO:0000256" key="7">
    <source>
        <dbReference type="ARBA" id="ARBA00024033"/>
    </source>
</evidence>
<evidence type="ECO:0000256" key="8">
    <source>
        <dbReference type="SAM" id="Phobius"/>
    </source>
</evidence>
<dbReference type="Pfam" id="PF09594">
    <property type="entry name" value="GT87"/>
    <property type="match status" value="1"/>
</dbReference>
<dbReference type="EMBL" id="RKMH01000011">
    <property type="protein sequence ID" value="RPA58577.1"/>
    <property type="molecule type" value="Genomic_DNA"/>
</dbReference>
<evidence type="ECO:0000256" key="5">
    <source>
        <dbReference type="ARBA" id="ARBA00022989"/>
    </source>
</evidence>
<feature type="transmembrane region" description="Helical" evidence="8">
    <location>
        <begin position="9"/>
        <end position="29"/>
    </location>
</feature>
<keyword evidence="6 8" id="KW-0472">Membrane</keyword>
<feature type="transmembrane region" description="Helical" evidence="8">
    <location>
        <begin position="73"/>
        <end position="89"/>
    </location>
</feature>
<keyword evidence="5 8" id="KW-1133">Transmembrane helix</keyword>
<dbReference type="GO" id="GO:0005886">
    <property type="term" value="C:plasma membrane"/>
    <property type="evidence" value="ECO:0007669"/>
    <property type="project" value="UniProtKB-SubCell"/>
</dbReference>
<dbReference type="InterPro" id="IPR018584">
    <property type="entry name" value="GT87"/>
</dbReference>
<comment type="subcellular location">
    <subcellularLocation>
        <location evidence="1">Cell membrane</location>
        <topology evidence="1">Multi-pass membrane protein</topology>
    </subcellularLocation>
</comment>
<keyword evidence="3" id="KW-0808">Transferase</keyword>
<dbReference type="OrthoDB" id="9774600at2"/>